<evidence type="ECO:0000256" key="4">
    <source>
        <dbReference type="ARBA" id="ARBA00011738"/>
    </source>
</evidence>
<dbReference type="Gene3D" id="3.40.50.920">
    <property type="match status" value="1"/>
</dbReference>
<evidence type="ECO:0000256" key="13">
    <source>
        <dbReference type="PIRSR" id="PIRSR605478-2"/>
    </source>
</evidence>
<feature type="binding site" evidence="14">
    <location>
        <position position="217"/>
    </location>
    <ligand>
        <name>thiamine diphosphate</name>
        <dbReference type="ChEBI" id="CHEBI:58937"/>
    </ligand>
</feature>
<evidence type="ECO:0000256" key="15">
    <source>
        <dbReference type="PIRSR" id="PIRSR605478-4"/>
    </source>
</evidence>
<comment type="similarity">
    <text evidence="3 17">Belongs to the transketolase family.</text>
</comment>
<feature type="binding site" evidence="15">
    <location>
        <position position="187"/>
    </location>
    <ligand>
        <name>Mg(2+)</name>
        <dbReference type="ChEBI" id="CHEBI:18420"/>
    </ligand>
</feature>
<feature type="binding site" evidence="13">
    <location>
        <position position="549"/>
    </location>
    <ligand>
        <name>substrate</name>
    </ligand>
</feature>
<dbReference type="SMART" id="SM00861">
    <property type="entry name" value="Transket_pyr"/>
    <property type="match status" value="1"/>
</dbReference>
<evidence type="ECO:0000313" key="19">
    <source>
        <dbReference type="EMBL" id="VEN72522.1"/>
    </source>
</evidence>
<dbReference type="InterPro" id="IPR029061">
    <property type="entry name" value="THDP-binding"/>
</dbReference>
<dbReference type="InterPro" id="IPR049557">
    <property type="entry name" value="Transketolase_CS"/>
</dbReference>
<dbReference type="InterPro" id="IPR005474">
    <property type="entry name" value="Transketolase_N"/>
</dbReference>
<dbReference type="Pfam" id="PF22613">
    <property type="entry name" value="Transketolase_C_1"/>
    <property type="match status" value="1"/>
</dbReference>
<feature type="binding site" evidence="13">
    <location>
        <position position="58"/>
    </location>
    <ligand>
        <name>substrate</name>
    </ligand>
</feature>
<reference evidence="19" key="1">
    <citation type="submission" date="2019-01" db="EMBL/GenBank/DDBJ databases">
        <authorList>
            <consortium name="Genoscope - CEA"/>
            <person name="William W."/>
        </authorList>
    </citation>
    <scope>NUCLEOTIDE SEQUENCE</scope>
    <source>
        <strain evidence="19">CR-1</strain>
    </source>
</reference>
<dbReference type="InterPro" id="IPR005475">
    <property type="entry name" value="Transketolase-like_Pyr-bd"/>
</dbReference>
<comment type="function">
    <text evidence="17">Catalyzes the transfer of a two-carbon ketol group from a ketose donor to an aldose acceptor, via a covalent intermediate with the cofactor thiamine pyrophosphate.</text>
</comment>
<evidence type="ECO:0000256" key="12">
    <source>
        <dbReference type="PIRSR" id="PIRSR605478-1"/>
    </source>
</evidence>
<feature type="binding site" evidence="13">
    <location>
        <position position="491"/>
    </location>
    <ligand>
        <name>substrate</name>
    </ligand>
</feature>
<feature type="binding site" evidence="14">
    <location>
        <position position="98"/>
    </location>
    <ligand>
        <name>thiamine diphosphate</name>
        <dbReference type="ChEBI" id="CHEBI:58937"/>
    </ligand>
</feature>
<keyword evidence="6 17" id="KW-0808">Transferase</keyword>
<feature type="binding site" evidence="15">
    <location>
        <position position="217"/>
    </location>
    <ligand>
        <name>Mg(2+)</name>
        <dbReference type="ChEBI" id="CHEBI:18420"/>
    </ligand>
</feature>
<keyword evidence="9 14" id="KW-0786">Thiamine pyrophosphate</keyword>
<dbReference type="GO" id="GO:0009052">
    <property type="term" value="P:pentose-phosphate shunt, non-oxidative branch"/>
    <property type="evidence" value="ECO:0007669"/>
    <property type="project" value="UniProtKB-ARBA"/>
</dbReference>
<feature type="binding site" evidence="13">
    <location>
        <position position="503"/>
    </location>
    <ligand>
        <name>substrate</name>
    </ligand>
</feature>
<comment type="cofactor">
    <cofactor evidence="14">
        <name>thiamine diphosphate</name>
        <dbReference type="ChEBI" id="CHEBI:58937"/>
    </cofactor>
    <text evidence="14">Binds 1 thiamine pyrophosphate per subunit. During the reaction, the substrate forms a covalent intermediate with the cofactor.</text>
</comment>
<feature type="binding site" evidence="13">
    <location>
        <position position="293"/>
    </location>
    <ligand>
        <name>substrate</name>
    </ligand>
</feature>
<feature type="binding site" evidence="13">
    <location>
        <position position="414"/>
    </location>
    <ligand>
        <name>substrate</name>
    </ligand>
</feature>
<evidence type="ECO:0000256" key="10">
    <source>
        <dbReference type="ARBA" id="ARBA00049473"/>
    </source>
</evidence>
<evidence type="ECO:0000256" key="16">
    <source>
        <dbReference type="PIRSR" id="PIRSR605478-5"/>
    </source>
</evidence>
<feature type="binding site" evidence="14">
    <location>
        <position position="188"/>
    </location>
    <ligand>
        <name>thiamine diphosphate</name>
        <dbReference type="ChEBI" id="CHEBI:58937"/>
    </ligand>
</feature>
<evidence type="ECO:0000256" key="8">
    <source>
        <dbReference type="ARBA" id="ARBA00022842"/>
    </source>
</evidence>
<keyword evidence="17" id="KW-0106">Calcium</keyword>
<dbReference type="CDD" id="cd02012">
    <property type="entry name" value="TPP_TK"/>
    <property type="match status" value="1"/>
</dbReference>
<evidence type="ECO:0000256" key="9">
    <source>
        <dbReference type="ARBA" id="ARBA00023052"/>
    </source>
</evidence>
<dbReference type="InterPro" id="IPR055152">
    <property type="entry name" value="Transketolase-like_C_2"/>
</dbReference>
<dbReference type="FunFam" id="3.40.50.920:FF:000003">
    <property type="entry name" value="Transketolase"/>
    <property type="match status" value="1"/>
</dbReference>
<dbReference type="PROSITE" id="PS00801">
    <property type="entry name" value="TRANSKETOLASE_1"/>
    <property type="match status" value="1"/>
</dbReference>
<dbReference type="SUPFAM" id="SSF52518">
    <property type="entry name" value="Thiamin diphosphate-binding fold (THDP-binding)"/>
    <property type="match status" value="2"/>
</dbReference>
<evidence type="ECO:0000256" key="6">
    <source>
        <dbReference type="ARBA" id="ARBA00022679"/>
    </source>
</evidence>
<feature type="binding site" evidence="13">
    <location>
        <position position="499"/>
    </location>
    <ligand>
        <name>substrate</name>
    </ligand>
</feature>
<dbReference type="PANTHER" id="PTHR43522">
    <property type="entry name" value="TRANSKETOLASE"/>
    <property type="match status" value="1"/>
</dbReference>
<feature type="binding site" evidence="14">
    <location>
        <begin position="146"/>
        <end position="148"/>
    </location>
    <ligand>
        <name>thiamine diphosphate</name>
        <dbReference type="ChEBI" id="CHEBI:58937"/>
    </ligand>
</feature>
<sequence>MPNEQKNAATHFFTMSSKKETRIMSPEVSEQDPKLDERCVNAIRALSMDAIQKAASGHPGAPMGLAPAGYALWAQALKHNPENPQWPDRDRFVLSCGHASMLLYSLLYLTGYDVSLDDLKRFRQWRSKTPGHPEFGHTPGVETTTGPLGQGFANAVGMAMAERRLGAMFNRPDCEVVDHHTFVFCGDGDMMEGISAEAASLAGRQGLEKLICVYDDNRISIEGETRITFTEDVGARFAAMEWHVIKVKDGNRADAVLSAIKEAKAETHRPSIILLRTHIAFGSPNKQDSADAHGAPLGEEEVRLTKKSLGLSPDDFFHAPDDVLAHCRRRGEAGKRAEEKWRERHERFKAADPEAAAMWERALQGNWRGLFEKGLFEEASHDPVATRAASGKALNAAARKMPELMGGSADLAPSNKTLIEDSHDFQKETPDGRNIRFGVREHAMGAIMNGMALHGGLRLYGGTFLVFSDYMRPAIRLAALMKLPAIYVFTHDSVAVGEDGPTHQPVEHLAALRAIPGLSVIRPADALETGEAWKIALESDGPVALILSRQKLPVLTDGKQAPGEIDKGARIVWEADETPEIILIGTGSEAHVCLEAGKRLAEKGVSARVVSMASWELFEKAPEDHRNAVLDPAVKARLAVEAGISMGWEKYIGSGGAMIAMNGFGASAPGGALLKRFGFTPEAAVQKALDILGK</sequence>
<dbReference type="GO" id="GO:0004802">
    <property type="term" value="F:transketolase activity"/>
    <property type="evidence" value="ECO:0007669"/>
    <property type="project" value="UniProtKB-UniRule"/>
</dbReference>
<feature type="binding site" evidence="15">
    <location>
        <position position="219"/>
    </location>
    <ligand>
        <name>Mg(2+)</name>
        <dbReference type="ChEBI" id="CHEBI:18420"/>
    </ligand>
</feature>
<dbReference type="PROSITE" id="PS00802">
    <property type="entry name" value="TRANSKETOLASE_2"/>
    <property type="match status" value="1"/>
</dbReference>
<feature type="site" description="Important for catalytic activity" evidence="16">
    <location>
        <position position="58"/>
    </location>
</feature>
<evidence type="ECO:0000256" key="11">
    <source>
        <dbReference type="NCBIfam" id="TIGR00232"/>
    </source>
</evidence>
<evidence type="ECO:0000256" key="1">
    <source>
        <dbReference type="ARBA" id="ARBA00001913"/>
    </source>
</evidence>
<evidence type="ECO:0000256" key="2">
    <source>
        <dbReference type="ARBA" id="ARBA00001941"/>
    </source>
</evidence>
<name>A0A484HH89_9BACT</name>
<comment type="cofactor">
    <cofactor evidence="17">
        <name>Mg(2+)</name>
        <dbReference type="ChEBI" id="CHEBI:18420"/>
    </cofactor>
    <cofactor evidence="17">
        <name>Ca(2+)</name>
        <dbReference type="ChEBI" id="CHEBI:29108"/>
    </cofactor>
    <cofactor evidence="17">
        <name>Mn(2+)</name>
        <dbReference type="ChEBI" id="CHEBI:29035"/>
    </cofactor>
    <cofactor evidence="17">
        <name>Co(2+)</name>
        <dbReference type="ChEBI" id="CHEBI:48828"/>
    </cofactor>
    <text evidence="17">Binds 1 Mg(2+) ion per subunit. Can also utilize other divalent metal cations, such as Ca(2+), Mn(2+) and Co(2+).</text>
</comment>
<dbReference type="PANTHER" id="PTHR43522:SF2">
    <property type="entry name" value="TRANSKETOLASE 1-RELATED"/>
    <property type="match status" value="1"/>
</dbReference>
<dbReference type="GO" id="GO:0005829">
    <property type="term" value="C:cytosol"/>
    <property type="evidence" value="ECO:0007669"/>
    <property type="project" value="TreeGrafter"/>
</dbReference>
<dbReference type="Pfam" id="PF00456">
    <property type="entry name" value="Transketolase_N"/>
    <property type="match status" value="1"/>
</dbReference>
<protein>
    <recommendedName>
        <fullName evidence="5 11">Transketolase</fullName>
        <ecNumber evidence="5 11">2.2.1.1</ecNumber>
    </recommendedName>
</protein>
<dbReference type="CDD" id="cd07033">
    <property type="entry name" value="TPP_PYR_DXS_TK_like"/>
    <property type="match status" value="1"/>
</dbReference>
<dbReference type="Pfam" id="PF02779">
    <property type="entry name" value="Transket_pyr"/>
    <property type="match status" value="1"/>
</dbReference>
<proteinExistence type="inferred from homology"/>
<dbReference type="InterPro" id="IPR005478">
    <property type="entry name" value="Transketolase_bac-like"/>
</dbReference>
<evidence type="ECO:0000256" key="7">
    <source>
        <dbReference type="ARBA" id="ARBA00022723"/>
    </source>
</evidence>
<dbReference type="AlphaFoldDB" id="A0A484HH89"/>
<dbReference type="EC" id="2.2.1.1" evidence="5 11"/>
<gene>
    <name evidence="19" type="primary">tktB</name>
    <name evidence="19" type="ORF">EPICR_10021</name>
</gene>
<comment type="cofactor">
    <cofactor evidence="2">
        <name>Co(2+)</name>
        <dbReference type="ChEBI" id="CHEBI:48828"/>
    </cofactor>
</comment>
<feature type="binding site" evidence="13">
    <location>
        <position position="387"/>
    </location>
    <ligand>
        <name>substrate</name>
    </ligand>
</feature>
<comment type="subunit">
    <text evidence="4 17">Homodimer.</text>
</comment>
<comment type="cofactor">
    <cofactor evidence="15">
        <name>Mg(2+)</name>
        <dbReference type="ChEBI" id="CHEBI:18420"/>
    </cofactor>
    <text evidence="15">Binds 1 Mg(2+) ion per subunit. Can also utilize other divalent metal cations, such as Ca(2+), Mn(2+) and Co(2+).</text>
</comment>
<dbReference type="EMBL" id="CAACVI010000001">
    <property type="protein sequence ID" value="VEN72522.1"/>
    <property type="molecule type" value="Genomic_DNA"/>
</dbReference>
<feature type="site" description="Important for catalytic activity" evidence="16">
    <location>
        <position position="293"/>
    </location>
</feature>
<dbReference type="InterPro" id="IPR020826">
    <property type="entry name" value="Transketolase_BS"/>
</dbReference>
<comment type="catalytic activity">
    <reaction evidence="10 17">
        <text>D-sedoheptulose 7-phosphate + D-glyceraldehyde 3-phosphate = aldehydo-D-ribose 5-phosphate + D-xylulose 5-phosphate</text>
        <dbReference type="Rhea" id="RHEA:10508"/>
        <dbReference type="ChEBI" id="CHEBI:57483"/>
        <dbReference type="ChEBI" id="CHEBI:57737"/>
        <dbReference type="ChEBI" id="CHEBI:58273"/>
        <dbReference type="ChEBI" id="CHEBI:59776"/>
        <dbReference type="EC" id="2.2.1.1"/>
    </reaction>
</comment>
<feature type="domain" description="Transketolase-like pyrimidine-binding" evidence="18">
    <location>
        <begin position="384"/>
        <end position="554"/>
    </location>
</feature>
<evidence type="ECO:0000256" key="14">
    <source>
        <dbReference type="PIRSR" id="PIRSR605478-3"/>
    </source>
</evidence>
<dbReference type="FunFam" id="3.40.50.970:FF:000004">
    <property type="entry name" value="Transketolase"/>
    <property type="match status" value="1"/>
</dbReference>
<dbReference type="FunFam" id="3.40.50.970:FF:000003">
    <property type="entry name" value="Transketolase"/>
    <property type="match status" value="1"/>
</dbReference>
<evidence type="ECO:0000256" key="5">
    <source>
        <dbReference type="ARBA" id="ARBA00013152"/>
    </source>
</evidence>
<organism evidence="19">
    <name type="scientific">uncultured Desulfobacteraceae bacterium</name>
    <dbReference type="NCBI Taxonomy" id="218296"/>
    <lineage>
        <taxon>Bacteria</taxon>
        <taxon>Pseudomonadati</taxon>
        <taxon>Thermodesulfobacteriota</taxon>
        <taxon>Desulfobacteria</taxon>
        <taxon>Desulfobacterales</taxon>
        <taxon>Desulfobacteraceae</taxon>
        <taxon>environmental samples</taxon>
    </lineage>
</organism>
<comment type="cofactor">
    <cofactor evidence="1">
        <name>Ca(2+)</name>
        <dbReference type="ChEBI" id="CHEBI:29108"/>
    </cofactor>
</comment>
<evidence type="ECO:0000256" key="3">
    <source>
        <dbReference type="ARBA" id="ARBA00007131"/>
    </source>
</evidence>
<dbReference type="NCBIfam" id="TIGR00232">
    <property type="entry name" value="tktlase_bact"/>
    <property type="match status" value="1"/>
</dbReference>
<dbReference type="InterPro" id="IPR033247">
    <property type="entry name" value="Transketolase_fam"/>
</dbReference>
<dbReference type="GO" id="GO:0046872">
    <property type="term" value="F:metal ion binding"/>
    <property type="evidence" value="ECO:0007669"/>
    <property type="project" value="UniProtKB-KW"/>
</dbReference>
<keyword evidence="7 15" id="KW-0479">Metal-binding</keyword>
<keyword evidence="8 15" id="KW-0460">Magnesium</keyword>
<feature type="binding site" evidence="14">
    <location>
        <position position="467"/>
    </location>
    <ligand>
        <name>thiamine diphosphate</name>
        <dbReference type="ChEBI" id="CHEBI:58937"/>
    </ligand>
</feature>
<accession>A0A484HH89</accession>
<evidence type="ECO:0000256" key="17">
    <source>
        <dbReference type="RuleBase" id="RU004996"/>
    </source>
</evidence>
<feature type="binding site" evidence="14">
    <location>
        <position position="293"/>
    </location>
    <ligand>
        <name>thiamine diphosphate</name>
        <dbReference type="ChEBI" id="CHEBI:58937"/>
    </ligand>
</feature>
<evidence type="ECO:0000259" key="18">
    <source>
        <dbReference type="SMART" id="SM00861"/>
    </source>
</evidence>
<dbReference type="InterPro" id="IPR009014">
    <property type="entry name" value="Transketo_C/PFOR_II"/>
</dbReference>
<feature type="active site" description="Proton donor" evidence="12">
    <location>
        <position position="441"/>
    </location>
</feature>
<dbReference type="Gene3D" id="3.40.50.970">
    <property type="match status" value="2"/>
</dbReference>
<dbReference type="SUPFAM" id="SSF52922">
    <property type="entry name" value="TK C-terminal domain-like"/>
    <property type="match status" value="1"/>
</dbReference>